<keyword evidence="6 9" id="KW-1133">Transmembrane helix</keyword>
<dbReference type="PANTHER" id="PTHR12147">
    <property type="entry name" value="METALLOPEPTIDASE M28 FAMILY MEMBER"/>
    <property type="match status" value="1"/>
</dbReference>
<evidence type="ECO:0000256" key="5">
    <source>
        <dbReference type="ARBA" id="ARBA00022554"/>
    </source>
</evidence>
<dbReference type="RefSeq" id="WP_074671381.1">
    <property type="nucleotide sequence ID" value="NZ_FNTB01000001.1"/>
</dbReference>
<dbReference type="Pfam" id="PF04389">
    <property type="entry name" value="Peptidase_M28"/>
    <property type="match status" value="1"/>
</dbReference>
<feature type="transmembrane region" description="Helical" evidence="9">
    <location>
        <begin position="505"/>
        <end position="526"/>
    </location>
</feature>
<dbReference type="InterPro" id="IPR007484">
    <property type="entry name" value="Peptidase_M28"/>
</dbReference>
<comment type="function">
    <text evidence="1">May be involved in vacuolar sorting and osmoregulation.</text>
</comment>
<dbReference type="Gene3D" id="3.40.630.10">
    <property type="entry name" value="Zn peptidases"/>
    <property type="match status" value="1"/>
</dbReference>
<dbReference type="SUPFAM" id="SSF53187">
    <property type="entry name" value="Zn-dependent exopeptidases"/>
    <property type="match status" value="1"/>
</dbReference>
<name>A0A1H4LXD3_9FLAO</name>
<organism evidence="11 12">
    <name type="scientific">Maribacter dokdonensis</name>
    <dbReference type="NCBI Taxonomy" id="320912"/>
    <lineage>
        <taxon>Bacteria</taxon>
        <taxon>Pseudomonadati</taxon>
        <taxon>Bacteroidota</taxon>
        <taxon>Flavobacteriia</taxon>
        <taxon>Flavobacteriales</taxon>
        <taxon>Flavobacteriaceae</taxon>
        <taxon>Maribacter</taxon>
    </lineage>
</organism>
<gene>
    <name evidence="11" type="ORF">SAMN05192540_1453</name>
</gene>
<keyword evidence="9" id="KW-0472">Membrane</keyword>
<reference evidence="11 12" key="1">
    <citation type="submission" date="2016-10" db="EMBL/GenBank/DDBJ databases">
        <authorList>
            <person name="de Groot N.N."/>
        </authorList>
    </citation>
    <scope>NUCLEOTIDE SEQUENCE [LARGE SCALE GENOMIC DNA]</scope>
    <source>
        <strain evidence="11 12">MAR_2009_71</strain>
    </source>
</reference>
<evidence type="ECO:0000313" key="11">
    <source>
        <dbReference type="EMBL" id="SEB75346.1"/>
    </source>
</evidence>
<dbReference type="PANTHER" id="PTHR12147:SF58">
    <property type="entry name" value="VACUOLAR MEMBRANE PROTEASE"/>
    <property type="match status" value="1"/>
</dbReference>
<evidence type="ECO:0000259" key="10">
    <source>
        <dbReference type="Pfam" id="PF04389"/>
    </source>
</evidence>
<evidence type="ECO:0000256" key="3">
    <source>
        <dbReference type="ARBA" id="ARBA00010918"/>
    </source>
</evidence>
<evidence type="ECO:0000256" key="4">
    <source>
        <dbReference type="ARBA" id="ARBA00017435"/>
    </source>
</evidence>
<feature type="transmembrane region" description="Helical" evidence="9">
    <location>
        <begin position="328"/>
        <end position="349"/>
    </location>
</feature>
<sequence>MKKTPTVLTLLLIILATYWSFRVLLPQYTEGETVAETQFSTDRALVHVKEMSKEPHGVGFPAHTTVRNYITEQLQSLGLETTLQEGYTAGDWGNLSKAENVLARIKGTESGKALLLLSHYDSNPHSSLGASDAASGVATIIEGIRAFLKTNTPPKNDIIILISDAEELGLNGADLFVDKHEWLKDVGLVLNFEARGSGGPSYMLMETNRGNSRLISEFIAAKPDYPVANSLAYSIYKMLPNDTDLTVFREDGDVEGFNFAFIDDHFDYHTQIDNYERLDRNTLAHQGSYLMPLLKHFSNTDLTNLKSLDDNVYFNVPFFKMVSYPFSWIMPMLILAILIFILLLILGFKKKVLNAKDVFKGFLPVLLTLVVNGIVGYYSWQFLKWVYPGYTDILHGFTYNGHAYIFAFALFSLSTCFYAYYRFRVIKTANLLVAPFVIWIIICGLVAVYLKGAAFFIVPLYSFLVAFYVHINQKNPDPFLLLFLGIPALFIFAPFVQMFPVGLGLKMMVASTLFTTLIFFLLLPLISKYRKKGALAFLSFLLFAGFMVSAHMDSGFTKDRPKPTSLLYVLNADDNTAMWATYEHKLSDWTAQYIIDKLAVPSQINETISSKYGTDFTYTYEAPLKNISKPTIEVQLDTVLNNVRSIRLCITPNRPINRLEVFTNPVDILKADMNGIQLSDHFLQNRNSGRLITNYISDKNFTDINLEFPADSPLELTFYEASNDLLNNELFSIPERREDQIPMPFVLNDAIITVQKLKFGQ</sequence>
<dbReference type="OrthoDB" id="9778250at2"/>
<dbReference type="GO" id="GO:0005774">
    <property type="term" value="C:vacuolar membrane"/>
    <property type="evidence" value="ECO:0007669"/>
    <property type="project" value="UniProtKB-SubCell"/>
</dbReference>
<evidence type="ECO:0000313" key="12">
    <source>
        <dbReference type="Proteomes" id="UP000183038"/>
    </source>
</evidence>
<evidence type="ECO:0000256" key="1">
    <source>
        <dbReference type="ARBA" id="ARBA00003273"/>
    </source>
</evidence>
<evidence type="ECO:0000256" key="8">
    <source>
        <dbReference type="ARBA" id="ARBA00031512"/>
    </source>
</evidence>
<keyword evidence="9" id="KW-0812">Transmembrane</keyword>
<comment type="subcellular location">
    <subcellularLocation>
        <location evidence="2">Vacuole membrane</location>
        <topology evidence="2">Multi-pass membrane protein</topology>
    </subcellularLocation>
</comment>
<feature type="transmembrane region" description="Helical" evidence="9">
    <location>
        <begin position="453"/>
        <end position="471"/>
    </location>
</feature>
<dbReference type="EMBL" id="FNTB01000001">
    <property type="protein sequence ID" value="SEB75346.1"/>
    <property type="molecule type" value="Genomic_DNA"/>
</dbReference>
<accession>A0A1H4LXD3</accession>
<evidence type="ECO:0000256" key="6">
    <source>
        <dbReference type="ARBA" id="ARBA00022989"/>
    </source>
</evidence>
<evidence type="ECO:0000256" key="2">
    <source>
        <dbReference type="ARBA" id="ARBA00004128"/>
    </source>
</evidence>
<feature type="transmembrane region" description="Helical" evidence="9">
    <location>
        <begin position="478"/>
        <end position="499"/>
    </location>
</feature>
<comment type="similarity">
    <text evidence="3">Belongs to the peptidase M28 family.</text>
</comment>
<dbReference type="GO" id="GO:0006508">
    <property type="term" value="P:proteolysis"/>
    <property type="evidence" value="ECO:0007669"/>
    <property type="project" value="InterPro"/>
</dbReference>
<dbReference type="AlphaFoldDB" id="A0A1H4LXD3"/>
<proteinExistence type="inferred from homology"/>
<keyword evidence="5" id="KW-0926">Vacuole</keyword>
<feature type="transmembrane region" description="Helical" evidence="9">
    <location>
        <begin position="361"/>
        <end position="383"/>
    </location>
</feature>
<evidence type="ECO:0000256" key="7">
    <source>
        <dbReference type="ARBA" id="ARBA00023180"/>
    </source>
</evidence>
<feature type="transmembrane region" description="Helical" evidence="9">
    <location>
        <begin position="403"/>
        <end position="421"/>
    </location>
</feature>
<dbReference type="Proteomes" id="UP000183038">
    <property type="component" value="Unassembled WGS sequence"/>
</dbReference>
<feature type="domain" description="Peptidase M28" evidence="10">
    <location>
        <begin position="100"/>
        <end position="289"/>
    </location>
</feature>
<feature type="transmembrane region" description="Helical" evidence="9">
    <location>
        <begin position="533"/>
        <end position="552"/>
    </location>
</feature>
<evidence type="ECO:0000256" key="9">
    <source>
        <dbReference type="SAM" id="Phobius"/>
    </source>
</evidence>
<dbReference type="GO" id="GO:0008235">
    <property type="term" value="F:metalloexopeptidase activity"/>
    <property type="evidence" value="ECO:0007669"/>
    <property type="project" value="InterPro"/>
</dbReference>
<feature type="transmembrane region" description="Helical" evidence="9">
    <location>
        <begin position="428"/>
        <end position="447"/>
    </location>
</feature>
<keyword evidence="7" id="KW-0325">Glycoprotein</keyword>
<dbReference type="InterPro" id="IPR045175">
    <property type="entry name" value="M28_fam"/>
</dbReference>
<protein>
    <recommendedName>
        <fullName evidence="4">Vacuolar membrane protease</fullName>
    </recommendedName>
    <alternativeName>
        <fullName evidence="8">FXNA-related family protease 1</fullName>
    </alternativeName>
</protein>